<evidence type="ECO:0000313" key="4">
    <source>
        <dbReference type="Proteomes" id="UP000177167"/>
    </source>
</evidence>
<feature type="chain" id="PRO_5009535464" description="M23ase beta-sheet core domain-containing protein" evidence="1">
    <location>
        <begin position="22"/>
        <end position="286"/>
    </location>
</feature>
<dbReference type="Pfam" id="PF01551">
    <property type="entry name" value="Peptidase_M23"/>
    <property type="match status" value="1"/>
</dbReference>
<accession>A0A1F8F8H2</accession>
<dbReference type="Proteomes" id="UP000177167">
    <property type="component" value="Unassembled WGS sequence"/>
</dbReference>
<comment type="caution">
    <text evidence="3">The sequence shown here is derived from an EMBL/GenBank/DDBJ whole genome shotgun (WGS) entry which is preliminary data.</text>
</comment>
<organism evidence="3 4">
    <name type="scientific">Candidatus Yanofskybacteria bacterium RIFCSPHIGHO2_02_FULL_41_11</name>
    <dbReference type="NCBI Taxonomy" id="1802675"/>
    <lineage>
        <taxon>Bacteria</taxon>
        <taxon>Candidatus Yanofskyibacteriota</taxon>
    </lineage>
</organism>
<dbReference type="InterPro" id="IPR050570">
    <property type="entry name" value="Cell_wall_metabolism_enzyme"/>
</dbReference>
<dbReference type="Gene3D" id="2.70.70.10">
    <property type="entry name" value="Glucose Permease (Domain IIA)"/>
    <property type="match status" value="1"/>
</dbReference>
<keyword evidence="1" id="KW-0732">Signal</keyword>
<dbReference type="PANTHER" id="PTHR21666:SF287">
    <property type="entry name" value="CYTOPLASMIC MEMBRANE PROTEIN"/>
    <property type="match status" value="1"/>
</dbReference>
<dbReference type="EMBL" id="MGJP01000051">
    <property type="protein sequence ID" value="OGN08860.1"/>
    <property type="molecule type" value="Genomic_DNA"/>
</dbReference>
<dbReference type="GO" id="GO:0004222">
    <property type="term" value="F:metalloendopeptidase activity"/>
    <property type="evidence" value="ECO:0007669"/>
    <property type="project" value="TreeGrafter"/>
</dbReference>
<dbReference type="SUPFAM" id="SSF51261">
    <property type="entry name" value="Duplicated hybrid motif"/>
    <property type="match status" value="1"/>
</dbReference>
<dbReference type="InterPro" id="IPR016047">
    <property type="entry name" value="M23ase_b-sheet_dom"/>
</dbReference>
<dbReference type="PANTHER" id="PTHR21666">
    <property type="entry name" value="PEPTIDASE-RELATED"/>
    <property type="match status" value="1"/>
</dbReference>
<evidence type="ECO:0000313" key="3">
    <source>
        <dbReference type="EMBL" id="OGN08860.1"/>
    </source>
</evidence>
<proteinExistence type="predicted"/>
<feature type="signal peptide" evidence="1">
    <location>
        <begin position="1"/>
        <end position="21"/>
    </location>
</feature>
<evidence type="ECO:0000256" key="1">
    <source>
        <dbReference type="SAM" id="SignalP"/>
    </source>
</evidence>
<evidence type="ECO:0000259" key="2">
    <source>
        <dbReference type="Pfam" id="PF01551"/>
    </source>
</evidence>
<reference evidence="3 4" key="1">
    <citation type="journal article" date="2016" name="Nat. Commun.">
        <title>Thousands of microbial genomes shed light on interconnected biogeochemical processes in an aquifer system.</title>
        <authorList>
            <person name="Anantharaman K."/>
            <person name="Brown C.T."/>
            <person name="Hug L.A."/>
            <person name="Sharon I."/>
            <person name="Castelle C.J."/>
            <person name="Probst A.J."/>
            <person name="Thomas B.C."/>
            <person name="Singh A."/>
            <person name="Wilkins M.J."/>
            <person name="Karaoz U."/>
            <person name="Brodie E.L."/>
            <person name="Williams K.H."/>
            <person name="Hubbard S.S."/>
            <person name="Banfield J.F."/>
        </authorList>
    </citation>
    <scope>NUCLEOTIDE SEQUENCE [LARGE SCALE GENOMIC DNA]</scope>
</reference>
<protein>
    <recommendedName>
        <fullName evidence="2">M23ase beta-sheet core domain-containing protein</fullName>
    </recommendedName>
</protein>
<dbReference type="InterPro" id="IPR011055">
    <property type="entry name" value="Dup_hybrid_motif"/>
</dbReference>
<name>A0A1F8F8H2_9BACT</name>
<dbReference type="AlphaFoldDB" id="A0A1F8F8H2"/>
<dbReference type="CDD" id="cd12797">
    <property type="entry name" value="M23_peptidase"/>
    <property type="match status" value="1"/>
</dbReference>
<feature type="domain" description="M23ase beta-sheet core" evidence="2">
    <location>
        <begin position="177"/>
        <end position="273"/>
    </location>
</feature>
<sequence length="286" mass="32237">MKSVLLTAILVLFSGNFEAQAKSFEVLNPKIEQGSVLIVRIVPQWQAKAVFNPAISVFGKHYLPNKYGEVFVGVDPEEKPGKYATTLVEYGRGVRLDWDYEKIEVLDRKFPISRVSRNMGTIDTVRYKKDRDRINKAYQLANRHENYANGRFVNPFDTVTVTDEFYTKRIFLDGTSIHRGTDLKAAVGTSVYATNSGTVILADRDFLLEGNMVIIDHGSGILSYYLHLSRINVHEGQFVKKGEAIALSGDTGLGVRYPHLHFAIKVGGISVDPLRFIETMNQYINR</sequence>
<gene>
    <name evidence="3" type="ORF">A3J46_03140</name>
</gene>